<evidence type="ECO:0000256" key="5">
    <source>
        <dbReference type="SAM" id="MobiDB-lite"/>
    </source>
</evidence>
<feature type="region of interest" description="Disordered" evidence="5">
    <location>
        <begin position="316"/>
        <end position="611"/>
    </location>
</feature>
<proteinExistence type="predicted"/>
<feature type="compositionally biased region" description="Polar residues" evidence="5">
    <location>
        <begin position="701"/>
        <end position="716"/>
    </location>
</feature>
<feature type="compositionally biased region" description="Basic and acidic residues" evidence="5">
    <location>
        <begin position="74"/>
        <end position="90"/>
    </location>
</feature>
<sequence length="1181" mass="126747">MSFRPITVQPFPVRTQHSSEIRFKIDMASNRRLRVFRLHQALFCTGFPSRESEAKNKASMLLFSSDNISTHVKTTTEDATARPTEEERKAAAKPSMPGDVSGSIGRVIPRQKPEALPRISQSSAHKIRRTEPKLCSSEVYATSLKGQVVTVSPATGKGKENVVGHLSKSRPASTTNLFNVKHQRASTIAQRDRPDVSSTPGNMTTTKGTIPVPAKAIVNGPRPRRPADSSQLTRLDRSREKSLPALVPKAASRNRSVQQCRPRGQFPVTRRAGSKRVLPQCCIDAQLRAAKIARVSSEARARRTVAASQRLKTVDARGKYQQKERAVSNQTKERKCVPLSSKATSQIAVSKSSSSLRNSPAPKQPATKERSLVASPHRPDVPKLLGPKWDSRAKGSGSHSPGASSALPEKAQDGTTGKLSRTSSKTPRVDGVRKAQAQTKTQVPTRASTSPQPRISPRESFIGRHSGTGAAQAGKRTFVNKETQPRAQSLRQNLMSRSHEALSTKAQAGASASENHSTTSPDVKRMVGIATQKSGTSSGKQQSRGHITSISSGLPCRSLKQEPHAVGIGTNASSKVDRSSSTTANATRRAGHVVVRNEPTHTDSAKSSVNSKSACLQLLTTSGSSANGKVSQEILRRGSVDLHGKSQNDRNGDIREKRKSSAGTSAKPKLLPLEGKATAVSPLPSSVKELSSGRRVALPSPSMTVSGKNKPGASSSVYAQRAARPTPYSCPTCAACAHMRTNLSRPIARRVRVDSTQKGVSTKAKADNNVALRGVQRTPAVPIGALAAAARAAAAVEPTPPLQPRSTPGSSKQSCDERALGSTSAAIKPKPFPTAIGAPVTKKLPPSLPVVAKAVPVSSAAPSKSVTGEIRPATSDGGSKRPSPEKLVQKPPSARQLAPSVKEGTPSSALTFPDDTHVTMWNRVEQRKIAGNAAPLGKNLDRYLQGHPECEIYDRQDQDLMRTPLKRGDRKKRRVNPDELGAGVHVAIWNRTTNRKVAGNAAPLNKNLKAYLAKRPYCEVYNGQDDEPEKASVAKGEKKQGRGEVKREPELEHPALSSVIAGSVIVQSPAEAGLDSWRNLSAEYEALGHSYKTDFDEADEWIRWGGCEDDDVSPMIVESYVGDDMSGTIVDVQDVTPLELVGSDDAFRYFDANMFSSDNFEHSLEVESQALSIGNRAEKQV</sequence>
<evidence type="ECO:0000256" key="1">
    <source>
        <dbReference type="ARBA" id="ARBA00004123"/>
    </source>
</evidence>
<dbReference type="AlphaFoldDB" id="R7Q8P9"/>
<evidence type="ECO:0000313" key="7">
    <source>
        <dbReference type="EMBL" id="CDF34409.1"/>
    </source>
</evidence>
<dbReference type="KEGG" id="ccp:CHC_T00003110001"/>
<keyword evidence="2" id="KW-0805">Transcription regulation</keyword>
<evidence type="ECO:0000256" key="4">
    <source>
        <dbReference type="ARBA" id="ARBA00023242"/>
    </source>
</evidence>
<comment type="subcellular location">
    <subcellularLocation>
        <location evidence="1">Nucleus</location>
    </subcellularLocation>
</comment>
<dbReference type="InterPro" id="IPR006576">
    <property type="entry name" value="BRK_domain"/>
</dbReference>
<protein>
    <recommendedName>
        <fullName evidence="6">BRK domain-containing protein</fullName>
    </recommendedName>
</protein>
<gene>
    <name evidence="7" type="ORF">CHC_T00003110001</name>
</gene>
<evidence type="ECO:0000259" key="6">
    <source>
        <dbReference type="Pfam" id="PF07533"/>
    </source>
</evidence>
<keyword evidence="3" id="KW-0804">Transcription</keyword>
<feature type="compositionally biased region" description="Low complexity" evidence="5">
    <location>
        <begin position="394"/>
        <end position="406"/>
    </location>
</feature>
<feature type="compositionally biased region" description="Polar residues" evidence="5">
    <location>
        <begin position="413"/>
        <end position="426"/>
    </location>
</feature>
<feature type="domain" description="BRK" evidence="6">
    <location>
        <begin position="914"/>
        <end position="953"/>
    </location>
</feature>
<dbReference type="EMBL" id="HG001691">
    <property type="protein sequence ID" value="CDF34409.1"/>
    <property type="molecule type" value="Genomic_DNA"/>
</dbReference>
<feature type="compositionally biased region" description="Polar residues" evidence="5">
    <location>
        <begin position="436"/>
        <end position="453"/>
    </location>
</feature>
<dbReference type="OMA" id="VIECCED"/>
<feature type="compositionally biased region" description="Polar residues" evidence="5">
    <location>
        <begin position="570"/>
        <end position="586"/>
    </location>
</feature>
<feature type="compositionally biased region" description="Basic and acidic residues" evidence="5">
    <location>
        <begin position="634"/>
        <end position="656"/>
    </location>
</feature>
<feature type="region of interest" description="Disordered" evidence="5">
    <location>
        <begin position="73"/>
        <end position="104"/>
    </location>
</feature>
<dbReference type="SUPFAM" id="SSF160481">
    <property type="entry name" value="BRK domain-like"/>
    <property type="match status" value="2"/>
</dbReference>
<feature type="compositionally biased region" description="Polar residues" evidence="5">
    <location>
        <begin position="804"/>
        <end position="813"/>
    </location>
</feature>
<dbReference type="Gene3D" id="3.40.5.120">
    <property type="match status" value="2"/>
</dbReference>
<feature type="compositionally biased region" description="Basic and acidic residues" evidence="5">
    <location>
        <begin position="366"/>
        <end position="381"/>
    </location>
</feature>
<evidence type="ECO:0000313" key="8">
    <source>
        <dbReference type="Proteomes" id="UP000012073"/>
    </source>
</evidence>
<feature type="compositionally biased region" description="Basic and acidic residues" evidence="5">
    <location>
        <begin position="878"/>
        <end position="888"/>
    </location>
</feature>
<keyword evidence="4" id="KW-0539">Nucleus</keyword>
<feature type="compositionally biased region" description="Basic and acidic residues" evidence="5">
    <location>
        <begin position="1029"/>
        <end position="1053"/>
    </location>
</feature>
<dbReference type="GeneID" id="17321952"/>
<feature type="compositionally biased region" description="Low complexity" evidence="5">
    <location>
        <begin position="856"/>
        <end position="866"/>
    </location>
</feature>
<feature type="compositionally biased region" description="Polar residues" evidence="5">
    <location>
        <begin position="196"/>
        <end position="208"/>
    </location>
</feature>
<feature type="region of interest" description="Disordered" evidence="5">
    <location>
        <begin position="856"/>
        <end position="914"/>
    </location>
</feature>
<name>R7Q8P9_CHOCR</name>
<feature type="compositionally biased region" description="Polar residues" evidence="5">
    <location>
        <begin position="480"/>
        <end position="496"/>
    </location>
</feature>
<dbReference type="Pfam" id="PF07533">
    <property type="entry name" value="BRK"/>
    <property type="match status" value="1"/>
</dbReference>
<feature type="compositionally biased region" description="Low complexity" evidence="5">
    <location>
        <begin position="531"/>
        <end position="542"/>
    </location>
</feature>
<organism evidence="7 8">
    <name type="scientific">Chondrus crispus</name>
    <name type="common">Carrageen Irish moss</name>
    <name type="synonym">Polymorpha crispa</name>
    <dbReference type="NCBI Taxonomy" id="2769"/>
    <lineage>
        <taxon>Eukaryota</taxon>
        <taxon>Rhodophyta</taxon>
        <taxon>Florideophyceae</taxon>
        <taxon>Rhodymeniophycidae</taxon>
        <taxon>Gigartinales</taxon>
        <taxon>Gigartinaceae</taxon>
        <taxon>Chondrus</taxon>
    </lineage>
</organism>
<evidence type="ECO:0000256" key="2">
    <source>
        <dbReference type="ARBA" id="ARBA00023015"/>
    </source>
</evidence>
<feature type="compositionally biased region" description="Polar residues" evidence="5">
    <location>
        <begin position="504"/>
        <end position="521"/>
    </location>
</feature>
<evidence type="ECO:0000256" key="3">
    <source>
        <dbReference type="ARBA" id="ARBA00023163"/>
    </source>
</evidence>
<dbReference type="RefSeq" id="XP_005714228.1">
    <property type="nucleotide sequence ID" value="XM_005714171.1"/>
</dbReference>
<accession>R7Q8P9</accession>
<feature type="region of interest" description="Disordered" evidence="5">
    <location>
        <begin position="796"/>
        <end position="828"/>
    </location>
</feature>
<feature type="compositionally biased region" description="Basic and acidic residues" evidence="5">
    <location>
        <begin position="316"/>
        <end position="336"/>
    </location>
</feature>
<feature type="region of interest" description="Disordered" evidence="5">
    <location>
        <begin position="626"/>
        <end position="716"/>
    </location>
</feature>
<dbReference type="Proteomes" id="UP000012073">
    <property type="component" value="Unassembled WGS sequence"/>
</dbReference>
<reference evidence="8" key="1">
    <citation type="journal article" date="2013" name="Proc. Natl. Acad. Sci. U.S.A.">
        <title>Genome structure and metabolic features in the red seaweed Chondrus crispus shed light on evolution of the Archaeplastida.</title>
        <authorList>
            <person name="Collen J."/>
            <person name="Porcel B."/>
            <person name="Carre W."/>
            <person name="Ball S.G."/>
            <person name="Chaparro C."/>
            <person name="Tonon T."/>
            <person name="Barbeyron T."/>
            <person name="Michel G."/>
            <person name="Noel B."/>
            <person name="Valentin K."/>
            <person name="Elias M."/>
            <person name="Artiguenave F."/>
            <person name="Arun A."/>
            <person name="Aury J.M."/>
            <person name="Barbosa-Neto J.F."/>
            <person name="Bothwell J.H."/>
            <person name="Bouget F.Y."/>
            <person name="Brillet L."/>
            <person name="Cabello-Hurtado F."/>
            <person name="Capella-Gutierrez S."/>
            <person name="Charrier B."/>
            <person name="Cladiere L."/>
            <person name="Cock J.M."/>
            <person name="Coelho S.M."/>
            <person name="Colleoni C."/>
            <person name="Czjzek M."/>
            <person name="Da Silva C."/>
            <person name="Delage L."/>
            <person name="Denoeud F."/>
            <person name="Deschamps P."/>
            <person name="Dittami S.M."/>
            <person name="Gabaldon T."/>
            <person name="Gachon C.M."/>
            <person name="Groisillier A."/>
            <person name="Herve C."/>
            <person name="Jabbari K."/>
            <person name="Katinka M."/>
            <person name="Kloareg B."/>
            <person name="Kowalczyk N."/>
            <person name="Labadie K."/>
            <person name="Leblanc C."/>
            <person name="Lopez P.J."/>
            <person name="McLachlan D.H."/>
            <person name="Meslet-Cladiere L."/>
            <person name="Moustafa A."/>
            <person name="Nehr Z."/>
            <person name="Nyvall Collen P."/>
            <person name="Panaud O."/>
            <person name="Partensky F."/>
            <person name="Poulain J."/>
            <person name="Rensing S.A."/>
            <person name="Rousvoal S."/>
            <person name="Samson G."/>
            <person name="Symeonidi A."/>
            <person name="Weissenbach J."/>
            <person name="Zambounis A."/>
            <person name="Wincker P."/>
            <person name="Boyen C."/>
        </authorList>
    </citation>
    <scope>NUCLEOTIDE SEQUENCE [LARGE SCALE GENOMIC DNA]</scope>
    <source>
        <strain evidence="8">cv. Stackhouse</strain>
    </source>
</reference>
<dbReference type="GO" id="GO:0005634">
    <property type="term" value="C:nucleus"/>
    <property type="evidence" value="ECO:0007669"/>
    <property type="project" value="UniProtKB-SubCell"/>
</dbReference>
<feature type="compositionally biased region" description="Polar residues" evidence="5">
    <location>
        <begin position="341"/>
        <end position="358"/>
    </location>
</feature>
<feature type="region of interest" description="Disordered" evidence="5">
    <location>
        <begin position="1022"/>
        <end position="1053"/>
    </location>
</feature>
<dbReference type="InterPro" id="IPR037259">
    <property type="entry name" value="BRK_sf"/>
</dbReference>
<dbReference type="OrthoDB" id="5836at2759"/>
<feature type="region of interest" description="Disordered" evidence="5">
    <location>
        <begin position="184"/>
        <end position="264"/>
    </location>
</feature>
<dbReference type="Gramene" id="CDF34409">
    <property type="protein sequence ID" value="CDF34409"/>
    <property type="gene ID" value="CHC_T00003110001"/>
</dbReference>
<keyword evidence="8" id="KW-1185">Reference proteome</keyword>